<name>A0AAW2U8G2_SESRA</name>
<sequence length="91" mass="10273">MGEKNWCSAKHQLCPGNEHPFRKLILSFQAHKATSLPSPISIPLCSMRTNCGVGSENVNGIFTPCTQFRKINEFPWPPFIFKDEQSYGSKD</sequence>
<evidence type="ECO:0000313" key="1">
    <source>
        <dbReference type="EMBL" id="KAL0413187.1"/>
    </source>
</evidence>
<proteinExistence type="predicted"/>
<protein>
    <submittedName>
        <fullName evidence="1">Uncharacterized protein</fullName>
    </submittedName>
</protein>
<organism evidence="1">
    <name type="scientific">Sesamum radiatum</name>
    <name type="common">Black benniseed</name>
    <dbReference type="NCBI Taxonomy" id="300843"/>
    <lineage>
        <taxon>Eukaryota</taxon>
        <taxon>Viridiplantae</taxon>
        <taxon>Streptophyta</taxon>
        <taxon>Embryophyta</taxon>
        <taxon>Tracheophyta</taxon>
        <taxon>Spermatophyta</taxon>
        <taxon>Magnoliopsida</taxon>
        <taxon>eudicotyledons</taxon>
        <taxon>Gunneridae</taxon>
        <taxon>Pentapetalae</taxon>
        <taxon>asterids</taxon>
        <taxon>lamiids</taxon>
        <taxon>Lamiales</taxon>
        <taxon>Pedaliaceae</taxon>
        <taxon>Sesamum</taxon>
    </lineage>
</organism>
<accession>A0AAW2U8G2</accession>
<comment type="caution">
    <text evidence="1">The sequence shown here is derived from an EMBL/GenBank/DDBJ whole genome shotgun (WGS) entry which is preliminary data.</text>
</comment>
<dbReference type="EMBL" id="JACGWJ010000006">
    <property type="protein sequence ID" value="KAL0413187.1"/>
    <property type="molecule type" value="Genomic_DNA"/>
</dbReference>
<gene>
    <name evidence="1" type="ORF">Sradi_1520400</name>
</gene>
<reference evidence="1" key="1">
    <citation type="submission" date="2020-06" db="EMBL/GenBank/DDBJ databases">
        <authorList>
            <person name="Li T."/>
            <person name="Hu X."/>
            <person name="Zhang T."/>
            <person name="Song X."/>
            <person name="Zhang H."/>
            <person name="Dai N."/>
            <person name="Sheng W."/>
            <person name="Hou X."/>
            <person name="Wei L."/>
        </authorList>
    </citation>
    <scope>NUCLEOTIDE SEQUENCE</scope>
    <source>
        <strain evidence="1">G02</strain>
        <tissue evidence="1">Leaf</tissue>
    </source>
</reference>
<reference evidence="1" key="2">
    <citation type="journal article" date="2024" name="Plant">
        <title>Genomic evolution and insights into agronomic trait innovations of Sesamum species.</title>
        <authorList>
            <person name="Miao H."/>
            <person name="Wang L."/>
            <person name="Qu L."/>
            <person name="Liu H."/>
            <person name="Sun Y."/>
            <person name="Le M."/>
            <person name="Wang Q."/>
            <person name="Wei S."/>
            <person name="Zheng Y."/>
            <person name="Lin W."/>
            <person name="Duan Y."/>
            <person name="Cao H."/>
            <person name="Xiong S."/>
            <person name="Wang X."/>
            <person name="Wei L."/>
            <person name="Li C."/>
            <person name="Ma Q."/>
            <person name="Ju M."/>
            <person name="Zhao R."/>
            <person name="Li G."/>
            <person name="Mu C."/>
            <person name="Tian Q."/>
            <person name="Mei H."/>
            <person name="Zhang T."/>
            <person name="Gao T."/>
            <person name="Zhang H."/>
        </authorList>
    </citation>
    <scope>NUCLEOTIDE SEQUENCE</scope>
    <source>
        <strain evidence="1">G02</strain>
    </source>
</reference>
<dbReference type="AlphaFoldDB" id="A0AAW2U8G2"/>